<comment type="caution">
    <text evidence="1">The sequence shown here is derived from an EMBL/GenBank/DDBJ whole genome shotgun (WGS) entry which is preliminary data.</text>
</comment>
<organism evidence="1 2">
    <name type="scientific">Salix udensis</name>
    <dbReference type="NCBI Taxonomy" id="889485"/>
    <lineage>
        <taxon>Eukaryota</taxon>
        <taxon>Viridiplantae</taxon>
        <taxon>Streptophyta</taxon>
        <taxon>Embryophyta</taxon>
        <taxon>Tracheophyta</taxon>
        <taxon>Spermatophyta</taxon>
        <taxon>Magnoliopsida</taxon>
        <taxon>eudicotyledons</taxon>
        <taxon>Gunneridae</taxon>
        <taxon>Pentapetalae</taxon>
        <taxon>rosids</taxon>
        <taxon>fabids</taxon>
        <taxon>Malpighiales</taxon>
        <taxon>Salicaceae</taxon>
        <taxon>Saliceae</taxon>
        <taxon>Salix</taxon>
    </lineage>
</organism>
<sequence length="119" mass="13202">MHNKGGQACVLGQRESTAHKCTLSPPLLSSESGALPCHLLLPFSKGLQPAPKSLHLALTSSFSVALLWHLPFRSTDNSTRFMVDDVNRALDQLFTGRKVTYDAHFHVHDVETEKPQRQV</sequence>
<accession>A0AAD6K2K2</accession>
<gene>
    <name evidence="1" type="ORF">OIU84_004598</name>
</gene>
<dbReference type="Proteomes" id="UP001162972">
    <property type="component" value="Chromosome 3"/>
</dbReference>
<keyword evidence="2" id="KW-1185">Reference proteome</keyword>
<reference evidence="1 2" key="1">
    <citation type="journal article" date="2023" name="Int. J. Mol. Sci.">
        <title>De Novo Assembly and Annotation of 11 Diverse Shrub Willow (Salix) Genomes Reveals Novel Gene Organization in Sex-Linked Regions.</title>
        <authorList>
            <person name="Hyden B."/>
            <person name="Feng K."/>
            <person name="Yates T.B."/>
            <person name="Jawdy S."/>
            <person name="Cereghino C."/>
            <person name="Smart L.B."/>
            <person name="Muchero W."/>
        </authorList>
    </citation>
    <scope>NUCLEOTIDE SEQUENCE [LARGE SCALE GENOMIC DNA]</scope>
    <source>
        <tissue evidence="1">Shoot tip</tissue>
    </source>
</reference>
<proteinExistence type="predicted"/>
<protein>
    <submittedName>
        <fullName evidence="1">Uncharacterized protein</fullName>
    </submittedName>
</protein>
<evidence type="ECO:0000313" key="1">
    <source>
        <dbReference type="EMBL" id="KAJ6415835.1"/>
    </source>
</evidence>
<dbReference type="AlphaFoldDB" id="A0AAD6K2K2"/>
<dbReference type="EMBL" id="JAPFFJ010000012">
    <property type="protein sequence ID" value="KAJ6415835.1"/>
    <property type="molecule type" value="Genomic_DNA"/>
</dbReference>
<name>A0AAD6K2K2_9ROSI</name>
<evidence type="ECO:0000313" key="2">
    <source>
        <dbReference type="Proteomes" id="UP001162972"/>
    </source>
</evidence>